<reference evidence="6 7" key="1">
    <citation type="journal article" date="2007" name="Int. J. Syst. Evol. Microbiol.">
        <title>Oceanobacillus profundus sp. nov., isolated from a deep-sea sediment core.</title>
        <authorList>
            <person name="Kim Y.G."/>
            <person name="Choi D.H."/>
            <person name="Hyun S."/>
            <person name="Cho B.C."/>
        </authorList>
    </citation>
    <scope>NUCLEOTIDE SEQUENCE [LARGE SCALE GENOMIC DNA]</scope>
    <source>
        <strain evidence="6 7">DSM 18246</strain>
    </source>
</reference>
<comment type="subcellular location">
    <subcellularLocation>
        <location evidence="5">Cell membrane</location>
        <topology evidence="5">Multi-pass membrane protein</topology>
    </subcellularLocation>
</comment>
<dbReference type="EMBL" id="QWEH01000002">
    <property type="protein sequence ID" value="RHW34415.1"/>
    <property type="molecule type" value="Genomic_DNA"/>
</dbReference>
<dbReference type="GO" id="GO:0005886">
    <property type="term" value="C:plasma membrane"/>
    <property type="evidence" value="ECO:0007669"/>
    <property type="project" value="UniProtKB-SubCell"/>
</dbReference>
<evidence type="ECO:0000313" key="6">
    <source>
        <dbReference type="EMBL" id="RHW34415.1"/>
    </source>
</evidence>
<keyword evidence="1 5" id="KW-1003">Cell membrane</keyword>
<dbReference type="OrthoDB" id="2365314at2"/>
<gene>
    <name evidence="6" type="ORF">D1B32_04415</name>
</gene>
<name>A0A417YM80_9BACI</name>
<dbReference type="RefSeq" id="WP_095309575.1">
    <property type="nucleotide sequence ID" value="NZ_JAMAWL010000009.1"/>
</dbReference>
<evidence type="ECO:0000256" key="3">
    <source>
        <dbReference type="ARBA" id="ARBA00022989"/>
    </source>
</evidence>
<comment type="similarity">
    <text evidence="5">Belongs to the UPF0344 family.</text>
</comment>
<organism evidence="6 7">
    <name type="scientific">Oceanobacillus profundus</name>
    <dbReference type="NCBI Taxonomy" id="372463"/>
    <lineage>
        <taxon>Bacteria</taxon>
        <taxon>Bacillati</taxon>
        <taxon>Bacillota</taxon>
        <taxon>Bacilli</taxon>
        <taxon>Bacillales</taxon>
        <taxon>Bacillaceae</taxon>
        <taxon>Oceanobacillus</taxon>
    </lineage>
</organism>
<dbReference type="Proteomes" id="UP000285456">
    <property type="component" value="Unassembled WGS sequence"/>
</dbReference>
<feature type="transmembrane region" description="Helical" evidence="5">
    <location>
        <begin position="6"/>
        <end position="24"/>
    </location>
</feature>
<proteinExistence type="inferred from homology"/>
<evidence type="ECO:0000313" key="7">
    <source>
        <dbReference type="Proteomes" id="UP000285456"/>
    </source>
</evidence>
<evidence type="ECO:0000256" key="1">
    <source>
        <dbReference type="ARBA" id="ARBA00022475"/>
    </source>
</evidence>
<sequence>MTHMHITGWVLGLILFIVAIVMQKQGKAKPAKIVHMILRLVYLFILYTGIVLVLDYFSGGYQMPYPAEAATKGAAGIWLIAAMEMILVKLGKGKPTKGVWIQFWIALLIVLVLGFFRLPMGFYF</sequence>
<dbReference type="AlphaFoldDB" id="A0A417YM80"/>
<comment type="caution">
    <text evidence="6">The sequence shown here is derived from an EMBL/GenBank/DDBJ whole genome shotgun (WGS) entry which is preliminary data.</text>
</comment>
<keyword evidence="7" id="KW-1185">Reference proteome</keyword>
<keyword evidence="4 5" id="KW-0472">Membrane</keyword>
<evidence type="ECO:0000256" key="2">
    <source>
        <dbReference type="ARBA" id="ARBA00022692"/>
    </source>
</evidence>
<keyword evidence="2 5" id="KW-0812">Transmembrane</keyword>
<protein>
    <recommendedName>
        <fullName evidence="5">UPF0344 protein D1B32_04415</fullName>
    </recommendedName>
</protein>
<feature type="transmembrane region" description="Helical" evidence="5">
    <location>
        <begin position="99"/>
        <end position="118"/>
    </location>
</feature>
<dbReference type="InterPro" id="IPR010899">
    <property type="entry name" value="UPF0344"/>
</dbReference>
<feature type="transmembrane region" description="Helical" evidence="5">
    <location>
        <begin position="36"/>
        <end position="57"/>
    </location>
</feature>
<dbReference type="HAMAP" id="MF_01536">
    <property type="entry name" value="UPF0344"/>
    <property type="match status" value="1"/>
</dbReference>
<dbReference type="Pfam" id="PF07457">
    <property type="entry name" value="DUF1516"/>
    <property type="match status" value="1"/>
</dbReference>
<evidence type="ECO:0000256" key="5">
    <source>
        <dbReference type="HAMAP-Rule" id="MF_01536"/>
    </source>
</evidence>
<evidence type="ECO:0000256" key="4">
    <source>
        <dbReference type="ARBA" id="ARBA00023136"/>
    </source>
</evidence>
<keyword evidence="3 5" id="KW-1133">Transmembrane helix</keyword>
<accession>A0A417YM80</accession>
<feature type="transmembrane region" description="Helical" evidence="5">
    <location>
        <begin position="69"/>
        <end position="87"/>
    </location>
</feature>